<reference evidence="2 3" key="1">
    <citation type="submission" date="2024-04" db="EMBL/GenBank/DDBJ databases">
        <authorList>
            <consortium name="Genoscope - CEA"/>
            <person name="William W."/>
        </authorList>
    </citation>
    <scope>NUCLEOTIDE SEQUENCE [LARGE SCALE GENOMIC DNA]</scope>
</reference>
<dbReference type="Proteomes" id="UP001497497">
    <property type="component" value="Unassembled WGS sequence"/>
</dbReference>
<dbReference type="AlphaFoldDB" id="A0AAV2GZ25"/>
<feature type="non-terminal residue" evidence="2">
    <location>
        <position position="1"/>
    </location>
</feature>
<gene>
    <name evidence="2" type="ORF">GSLYS_00000518001</name>
</gene>
<organism evidence="2 3">
    <name type="scientific">Lymnaea stagnalis</name>
    <name type="common">Great pond snail</name>
    <name type="synonym">Helix stagnalis</name>
    <dbReference type="NCBI Taxonomy" id="6523"/>
    <lineage>
        <taxon>Eukaryota</taxon>
        <taxon>Metazoa</taxon>
        <taxon>Spiralia</taxon>
        <taxon>Lophotrochozoa</taxon>
        <taxon>Mollusca</taxon>
        <taxon>Gastropoda</taxon>
        <taxon>Heterobranchia</taxon>
        <taxon>Euthyneura</taxon>
        <taxon>Panpulmonata</taxon>
        <taxon>Hygrophila</taxon>
        <taxon>Lymnaeoidea</taxon>
        <taxon>Lymnaeidae</taxon>
        <taxon>Lymnaea</taxon>
    </lineage>
</organism>
<evidence type="ECO:0000313" key="3">
    <source>
        <dbReference type="Proteomes" id="UP001497497"/>
    </source>
</evidence>
<sequence>SDQLGGTVSLLASRRLIYKTEGYLKNSHQAKKQCNQTSGSGSGGSQEGLLTEGIESVAEGLHLPVGKDLPALWNTDCSSLDRSIDKFNKSILTSLGAMLDSDVSLHTDYLPTLREICRLENGRHQAKTQRR</sequence>
<dbReference type="EMBL" id="CAXITT010000004">
    <property type="protein sequence ID" value="CAL1526341.1"/>
    <property type="molecule type" value="Genomic_DNA"/>
</dbReference>
<proteinExistence type="predicted"/>
<name>A0AAV2GZ25_LYMST</name>
<comment type="caution">
    <text evidence="2">The sequence shown here is derived from an EMBL/GenBank/DDBJ whole genome shotgun (WGS) entry which is preliminary data.</text>
</comment>
<accession>A0AAV2GZ25</accession>
<evidence type="ECO:0000313" key="2">
    <source>
        <dbReference type="EMBL" id="CAL1526341.1"/>
    </source>
</evidence>
<feature type="region of interest" description="Disordered" evidence="1">
    <location>
        <begin position="27"/>
        <end position="49"/>
    </location>
</feature>
<protein>
    <submittedName>
        <fullName evidence="2">Uncharacterized protein</fullName>
    </submittedName>
</protein>
<evidence type="ECO:0000256" key="1">
    <source>
        <dbReference type="SAM" id="MobiDB-lite"/>
    </source>
</evidence>
<keyword evidence="3" id="KW-1185">Reference proteome</keyword>